<organism evidence="1 2">
    <name type="scientific">Gracilibacillus pellucidus</name>
    <dbReference type="NCBI Taxonomy" id="3095368"/>
    <lineage>
        <taxon>Bacteria</taxon>
        <taxon>Bacillati</taxon>
        <taxon>Bacillota</taxon>
        <taxon>Bacilli</taxon>
        <taxon>Bacillales</taxon>
        <taxon>Bacillaceae</taxon>
        <taxon>Gracilibacillus</taxon>
    </lineage>
</organism>
<reference evidence="1" key="1">
    <citation type="submission" date="2023-11" db="EMBL/GenBank/DDBJ databases">
        <title>Gracilibacillus pellucida a moderately halophilic bacterium isolated from saline soil in Xinjiang province.</title>
        <authorList>
            <person name="Zhang Z."/>
            <person name="Tan F."/>
            <person name="Wang Y."/>
            <person name="Xia M."/>
        </authorList>
    </citation>
    <scope>NUCLEOTIDE SEQUENCE</scope>
    <source>
        <strain evidence="1">S3-1-1</strain>
    </source>
</reference>
<proteinExistence type="predicted"/>
<keyword evidence="2" id="KW-1185">Reference proteome</keyword>
<dbReference type="Proteomes" id="UP001277972">
    <property type="component" value="Unassembled WGS sequence"/>
</dbReference>
<gene>
    <name evidence="1" type="primary">menH</name>
    <name evidence="1" type="ORF">SH601_02235</name>
</gene>
<keyword evidence="1" id="KW-0456">Lyase</keyword>
<accession>A0ACC6M1N1</accession>
<dbReference type="EC" id="4.2.99.20" evidence="1"/>
<dbReference type="EMBL" id="JAWZSR010000001">
    <property type="protein sequence ID" value="MDX8044792.1"/>
    <property type="molecule type" value="Genomic_DNA"/>
</dbReference>
<sequence length="264" mass="30239">MYINDYWIETYGEGRPVVFLHGFTGSSQTWQSVRPFFSSYQFIVVDLPGHGYTKARVKSMKDCCEDLSRVFKEMGLELFDLVGYSMGGRTALSFACAFPEMVRTLTLESASPGLKVEQERIAREQRDQRLAEEIVQYPLALFVDKWENIALFDSQKRLPKEKRDQIREERMAQSREGLAHSLVTMGTGVMGSYWDKLERLGMPVLLVTGEWDEKFIDINKKMDELLPDSHFTTINQAGHAIHVEQTKKFGTIVEEFISKGGLSQ</sequence>
<name>A0ACC6M1N1_9BACI</name>
<comment type="caution">
    <text evidence="1">The sequence shown here is derived from an EMBL/GenBank/DDBJ whole genome shotgun (WGS) entry which is preliminary data.</text>
</comment>
<evidence type="ECO:0000313" key="1">
    <source>
        <dbReference type="EMBL" id="MDX8044792.1"/>
    </source>
</evidence>
<evidence type="ECO:0000313" key="2">
    <source>
        <dbReference type="Proteomes" id="UP001277972"/>
    </source>
</evidence>
<protein>
    <submittedName>
        <fullName evidence="1">2-succinyl-6-hydroxy-2, 4-cyclohexadiene-1-carboxylate synthase</fullName>
        <ecNumber evidence="1">4.2.99.20</ecNumber>
    </submittedName>
</protein>